<dbReference type="Proteomes" id="UP000245942">
    <property type="component" value="Unassembled WGS sequence"/>
</dbReference>
<feature type="region of interest" description="Disordered" evidence="1">
    <location>
        <begin position="768"/>
        <end position="811"/>
    </location>
</feature>
<dbReference type="GO" id="GO:0019901">
    <property type="term" value="F:protein kinase binding"/>
    <property type="evidence" value="ECO:0007669"/>
    <property type="project" value="InterPro"/>
</dbReference>
<dbReference type="STRING" id="1684307.A0A316UBV5"/>
<accession>A0A316UBV5</accession>
<proteinExistence type="predicted"/>
<dbReference type="GO" id="GO:0000307">
    <property type="term" value="C:cyclin-dependent protein kinase holoenzyme complex"/>
    <property type="evidence" value="ECO:0007669"/>
    <property type="project" value="TreeGrafter"/>
</dbReference>
<feature type="compositionally biased region" description="Low complexity" evidence="1">
    <location>
        <begin position="768"/>
        <end position="784"/>
    </location>
</feature>
<evidence type="ECO:0000313" key="2">
    <source>
        <dbReference type="EMBL" id="PWN22338.1"/>
    </source>
</evidence>
<evidence type="ECO:0008006" key="4">
    <source>
        <dbReference type="Google" id="ProtNLM"/>
    </source>
</evidence>
<dbReference type="GO" id="GO:0005634">
    <property type="term" value="C:nucleus"/>
    <property type="evidence" value="ECO:0007669"/>
    <property type="project" value="TreeGrafter"/>
</dbReference>
<feature type="compositionally biased region" description="Low complexity" evidence="1">
    <location>
        <begin position="74"/>
        <end position="90"/>
    </location>
</feature>
<evidence type="ECO:0000256" key="1">
    <source>
        <dbReference type="SAM" id="MobiDB-lite"/>
    </source>
</evidence>
<evidence type="ECO:0000313" key="3">
    <source>
        <dbReference type="Proteomes" id="UP000245942"/>
    </source>
</evidence>
<feature type="compositionally biased region" description="Polar residues" evidence="1">
    <location>
        <begin position="480"/>
        <end position="499"/>
    </location>
</feature>
<gene>
    <name evidence="2" type="ORF">BCV69DRAFT_141137</name>
</gene>
<feature type="region of interest" description="Disordered" evidence="1">
    <location>
        <begin position="728"/>
        <end position="750"/>
    </location>
</feature>
<dbReference type="GeneID" id="37011019"/>
<feature type="region of interest" description="Disordered" evidence="1">
    <location>
        <begin position="471"/>
        <end position="578"/>
    </location>
</feature>
<keyword evidence="3" id="KW-1185">Reference proteome</keyword>
<feature type="region of interest" description="Disordered" evidence="1">
    <location>
        <begin position="841"/>
        <end position="862"/>
    </location>
</feature>
<dbReference type="InterPro" id="IPR013922">
    <property type="entry name" value="Cyclin_PHO80-like"/>
</dbReference>
<reference evidence="2 3" key="1">
    <citation type="journal article" date="2018" name="Mol. Biol. Evol.">
        <title>Broad Genomic Sampling Reveals a Smut Pathogenic Ancestry of the Fungal Clade Ustilaginomycotina.</title>
        <authorList>
            <person name="Kijpornyongpan T."/>
            <person name="Mondo S.J."/>
            <person name="Barry K."/>
            <person name="Sandor L."/>
            <person name="Lee J."/>
            <person name="Lipzen A."/>
            <person name="Pangilinan J."/>
            <person name="LaButti K."/>
            <person name="Hainaut M."/>
            <person name="Henrissat B."/>
            <person name="Grigoriev I.V."/>
            <person name="Spatafora J.W."/>
            <person name="Aime M.C."/>
        </authorList>
    </citation>
    <scope>NUCLEOTIDE SEQUENCE [LARGE SCALE GENOMIC DNA]</scope>
    <source>
        <strain evidence="2 3">MCA 4718</strain>
    </source>
</reference>
<dbReference type="GO" id="GO:0016538">
    <property type="term" value="F:cyclin-dependent protein serine/threonine kinase regulator activity"/>
    <property type="evidence" value="ECO:0007669"/>
    <property type="project" value="TreeGrafter"/>
</dbReference>
<dbReference type="EMBL" id="KZ819323">
    <property type="protein sequence ID" value="PWN22338.1"/>
    <property type="molecule type" value="Genomic_DNA"/>
</dbReference>
<dbReference type="AlphaFoldDB" id="A0A316UBV5"/>
<dbReference type="OrthoDB" id="286814at2759"/>
<name>A0A316UBV5_9BASI</name>
<dbReference type="InterPro" id="IPR036915">
    <property type="entry name" value="Cyclin-like_sf"/>
</dbReference>
<feature type="compositionally biased region" description="Polar residues" evidence="1">
    <location>
        <begin position="728"/>
        <end position="749"/>
    </location>
</feature>
<sequence>MTVALPLTSLPVATRPSMMSKDMVQQHYHDAAPVASSSRTIYDATLDYGNQSTSAARNACQWEASTSQLPPSGPSVESASSSNANLSVSAIPPQKQQAMWSPKRRRSSAPPKNSTDALAKWFAELISWIWFSPSSSTLVGASRPMTPVRSPTAAFAPHQPSPLATAGKRTGPTSSSVSGDDRFAMLGGTSVSAPSTAVWQSADTDHQLRRGTGASSGWTNGSFDDCSSPDRRFHPQEKFVAFIRDTIKTTQVSTSVLILALLYVQRLKLQHPKLRGQEGSEYRLSVTAMMLGNKFLDDHTYTNKTWSDISGIPLKDITKMEVEFWLGLQMRIYVHQDDYEAWLQTIDDLFTQRTQALWKREQRESARRKAAAQQLSPKPYPPLRYSFSQLGFCPSSESHLPSQQSLPQAWSPSHPFPPVNQEGGGATSPSPLSQYSTYSSAPTASSAASTCATSTLPMAGDNVFAYSPEQRRMSARKLSPLSTGSRSGYGSLSSTTAPSSMPAMTGWQHSTHLGAPRLSSGGNSGSSSIDSSANSLSRKRGREDQLETGDEANNINGRESKRAGLTPSAEAPSLDGYPCRSYSRASSAGAFGAEQLPQTTHAGSDYLASRNDSVGAPFPDDALYRSIFAEPLTPNCLTQGYVGPHGLPAGFQGSGDDRGLAFYQLAAGKDLGLPALHLPPPVSYFGGSNGAPWSTGGNNAAANAATAAAASAARRGSLNLAAFASPRGSWQTNAGHQSGSLSMSHSPSRQALPIRPLRLSPEAYGFSYGSSASTSGPSSQLASAVQPTSAPLTTGGINQNAASTEGDNRSRWMPFNNVPMNMQLEQMQQWHQIQYQQQMRAQEEEERRRRSSLGGLFAAGRY</sequence>
<dbReference type="RefSeq" id="XP_025349498.1">
    <property type="nucleotide sequence ID" value="XM_025489285.1"/>
</dbReference>
<dbReference type="Pfam" id="PF08613">
    <property type="entry name" value="Cyclin"/>
    <property type="match status" value="1"/>
</dbReference>
<feature type="region of interest" description="Disordered" evidence="1">
    <location>
        <begin position="396"/>
        <end position="439"/>
    </location>
</feature>
<feature type="region of interest" description="Disordered" evidence="1">
    <location>
        <begin position="153"/>
        <end position="178"/>
    </location>
</feature>
<dbReference type="PANTHER" id="PTHR15615">
    <property type="match status" value="1"/>
</dbReference>
<feature type="region of interest" description="Disordered" evidence="1">
    <location>
        <begin position="59"/>
        <end position="114"/>
    </location>
</feature>
<dbReference type="Gene3D" id="1.10.472.10">
    <property type="entry name" value="Cyclin-like"/>
    <property type="match status" value="1"/>
</dbReference>
<organism evidence="2 3">
    <name type="scientific">Pseudomicrostroma glucosiphilum</name>
    <dbReference type="NCBI Taxonomy" id="1684307"/>
    <lineage>
        <taxon>Eukaryota</taxon>
        <taxon>Fungi</taxon>
        <taxon>Dikarya</taxon>
        <taxon>Basidiomycota</taxon>
        <taxon>Ustilaginomycotina</taxon>
        <taxon>Exobasidiomycetes</taxon>
        <taxon>Microstromatales</taxon>
        <taxon>Microstromatales incertae sedis</taxon>
        <taxon>Pseudomicrostroma</taxon>
    </lineage>
</organism>
<dbReference type="CDD" id="cd20557">
    <property type="entry name" value="CYCLIN_ScPCL1-like"/>
    <property type="match status" value="1"/>
</dbReference>
<feature type="compositionally biased region" description="Polar residues" evidence="1">
    <location>
        <begin position="785"/>
        <end position="805"/>
    </location>
</feature>
<feature type="compositionally biased region" description="Low complexity" evidence="1">
    <location>
        <begin position="519"/>
        <end position="536"/>
    </location>
</feature>
<protein>
    <recommendedName>
        <fullName evidence="4">Cyclin-domain-containing protein</fullName>
    </recommendedName>
</protein>
<dbReference type="SUPFAM" id="SSF47954">
    <property type="entry name" value="Cyclin-like"/>
    <property type="match status" value="1"/>
</dbReference>
<dbReference type="PANTHER" id="PTHR15615:SF27">
    <property type="entry name" value="PHO85 CYCLIN CLG1"/>
    <property type="match status" value="1"/>
</dbReference>
<feature type="compositionally biased region" description="Polar residues" evidence="1">
    <location>
        <begin position="396"/>
        <end position="411"/>
    </location>
</feature>